<protein>
    <submittedName>
        <fullName evidence="1">Uncharacterized protein</fullName>
    </submittedName>
</protein>
<proteinExistence type="predicted"/>
<name>A0A5P9K1Y0_9HYPH</name>
<gene>
    <name evidence="1" type="ORF">GDR74_16590</name>
</gene>
<dbReference type="AlphaFoldDB" id="A0A5P9K1Y0"/>
<dbReference type="EMBL" id="CP045423">
    <property type="protein sequence ID" value="QFU17700.1"/>
    <property type="molecule type" value="Genomic_DNA"/>
</dbReference>
<dbReference type="Proteomes" id="UP000325614">
    <property type="component" value="Chromosome"/>
</dbReference>
<keyword evidence="2" id="KW-1185">Reference proteome</keyword>
<organism evidence="1 2">
    <name type="scientific">Microvirga thermotolerans</name>
    <dbReference type="NCBI Taxonomy" id="2651334"/>
    <lineage>
        <taxon>Bacteria</taxon>
        <taxon>Pseudomonadati</taxon>
        <taxon>Pseudomonadota</taxon>
        <taxon>Alphaproteobacteria</taxon>
        <taxon>Hyphomicrobiales</taxon>
        <taxon>Methylobacteriaceae</taxon>
        <taxon>Microvirga</taxon>
    </lineage>
</organism>
<evidence type="ECO:0000313" key="2">
    <source>
        <dbReference type="Proteomes" id="UP000325614"/>
    </source>
</evidence>
<accession>A0A5P9K1Y0</accession>
<evidence type="ECO:0000313" key="1">
    <source>
        <dbReference type="EMBL" id="QFU17700.1"/>
    </source>
</evidence>
<dbReference type="RefSeq" id="WP_152587332.1">
    <property type="nucleotide sequence ID" value="NZ_CP045423.1"/>
</dbReference>
<sequence>MLHRVTLHLARCSEFPEGSVRHGYEIVAPLDPNGYLEAAEWRERRNLCRVRRFWGDEAERSGFLVHRAGGAGGASWIIDYDRRSTSDDEAGYRLSKHRFVPGEYVSIQDDEDRLHTFQVATVQRVNLAGATMST</sequence>
<reference evidence="1 2" key="1">
    <citation type="submission" date="2019-10" db="EMBL/GenBank/DDBJ databases">
        <title>Isolation, Identification of Microvirga thermotolerans HR1, a novel thermophilic bacterium and Comparative Genomics of the genus Microvirga.</title>
        <authorList>
            <person name="Li J."/>
            <person name="Zhang W."/>
            <person name="Lin M."/>
            <person name="Wang J."/>
        </authorList>
    </citation>
    <scope>NUCLEOTIDE SEQUENCE [LARGE SCALE GENOMIC DNA]</scope>
    <source>
        <strain evidence="1 2">HR1</strain>
    </source>
</reference>
<dbReference type="KEGG" id="mico:GDR74_16590"/>